<evidence type="ECO:0000313" key="1">
    <source>
        <dbReference type="EMBL" id="NYE84312.1"/>
    </source>
</evidence>
<name>A0A7Y9IWE6_9BURK</name>
<comment type="caution">
    <text evidence="1">The sequence shown here is derived from an EMBL/GenBank/DDBJ whole genome shotgun (WGS) entry which is preliminary data.</text>
</comment>
<protein>
    <submittedName>
        <fullName evidence="1">Beta-glucosidase/6-phospho-beta-glucosidase/beta-galactosidase</fullName>
    </submittedName>
</protein>
<dbReference type="SUPFAM" id="SSF51445">
    <property type="entry name" value="(Trans)glycosidases"/>
    <property type="match status" value="1"/>
</dbReference>
<evidence type="ECO:0000313" key="2">
    <source>
        <dbReference type="Proteomes" id="UP000542125"/>
    </source>
</evidence>
<dbReference type="AlphaFoldDB" id="A0A7Y9IWE6"/>
<gene>
    <name evidence="1" type="ORF">FHW18_003583</name>
</gene>
<dbReference type="Proteomes" id="UP000542125">
    <property type="component" value="Unassembled WGS sequence"/>
</dbReference>
<accession>A0A7Y9IWE6</accession>
<dbReference type="RefSeq" id="WP_179588010.1">
    <property type="nucleotide sequence ID" value="NZ_JACBYR010000001.1"/>
</dbReference>
<sequence>MSALFRSFMQGGFECSNHRRPDGASHDLLVDTGHALHPGADYAALARYRIRTVRDGLRWHLIETTPGQYDWSSFLPMLRASQDHGMQVIWDLCHYGYPADVDPFSPAFPDRFARFAAAAASVIRDESDDVPWYCPVNEISYWSWAGGDMAHFGPMGLGRGSELKRQLVRATCAGIAAIRQVDARARFMLADPVINVAPLTADDVDAAEHATQGQYEAWDMIAGARGHGLGGRRDNLDVIGVNFYSHNQWRLDGPRIERSESDYRPFRELLMQVHNRYQRPILIAETGAEGDLRVPWLRYVCDEVAAARSQGADIHGICLYPVTDYPGWFDGRHCPTGMVGYPDAQQERPVYLPLAREMLDQQARFTPAPVRYGVGQRIAGNVQEPVQA</sequence>
<organism evidence="1 2">
    <name type="scientific">Pigmentiphaga litoralis</name>
    <dbReference type="NCBI Taxonomy" id="516702"/>
    <lineage>
        <taxon>Bacteria</taxon>
        <taxon>Pseudomonadati</taxon>
        <taxon>Pseudomonadota</taxon>
        <taxon>Betaproteobacteria</taxon>
        <taxon>Burkholderiales</taxon>
        <taxon>Alcaligenaceae</taxon>
        <taxon>Pigmentiphaga</taxon>
    </lineage>
</organism>
<dbReference type="Gene3D" id="3.20.20.80">
    <property type="entry name" value="Glycosidases"/>
    <property type="match status" value="1"/>
</dbReference>
<proteinExistence type="predicted"/>
<dbReference type="InterPro" id="IPR017853">
    <property type="entry name" value="GH"/>
</dbReference>
<reference evidence="1 2" key="1">
    <citation type="submission" date="2020-07" db="EMBL/GenBank/DDBJ databases">
        <title>Genomic Encyclopedia of Type Strains, Phase IV (KMG-V): Genome sequencing to study the core and pangenomes of soil and plant-associated prokaryotes.</title>
        <authorList>
            <person name="Whitman W."/>
        </authorList>
    </citation>
    <scope>NUCLEOTIDE SEQUENCE [LARGE SCALE GENOMIC DNA]</scope>
    <source>
        <strain evidence="1 2">SAS40</strain>
    </source>
</reference>
<keyword evidence="2" id="KW-1185">Reference proteome</keyword>
<dbReference type="EMBL" id="JACBYR010000001">
    <property type="protein sequence ID" value="NYE84312.1"/>
    <property type="molecule type" value="Genomic_DNA"/>
</dbReference>